<sequence length="401" mass="41251">MLLPLMLLSAAGFTVLTTEFILVGLLPSLARDLGVSVSQAGLLVTLFAFAVAASGPFLTAYFSRFERKRLFIVVLLLFAASNLLAAMAPNLGVMALARLIPALGVPVFWALASETAVDLAGQERAGRAISVISFGVICATVIGVPTGTLIADAFGWRAAFVALAIASVLKATLLFVFLPDSRSAQPQMKLRHQFLVLRDPRVGGHVLLSVILFTGMFTAYTYLADMFERLAGFNGSVVGWALMAFGAVGLIGNTLGGRIVDRNPLVASLIFSVPMAIGLVLVVPAVQSLPLFAVTLALWGITQAALFPVSHVRVMKSAPQAPAFAASLNISGANLGIGVGAIVGGQVIDAVGVGGLGYAAAGIVAVSVLLGFVLMSAGKPAEAAVVATGESEAEPAMDCVS</sequence>
<evidence type="ECO:0000256" key="4">
    <source>
        <dbReference type="ARBA" id="ARBA00022989"/>
    </source>
</evidence>
<dbReference type="PROSITE" id="PS50850">
    <property type="entry name" value="MFS"/>
    <property type="match status" value="1"/>
</dbReference>
<feature type="transmembrane region" description="Helical" evidence="6">
    <location>
        <begin position="41"/>
        <end position="63"/>
    </location>
</feature>
<feature type="transmembrane region" description="Helical" evidence="6">
    <location>
        <begin position="289"/>
        <end position="309"/>
    </location>
</feature>
<keyword evidence="5 6" id="KW-0472">Membrane</keyword>
<evidence type="ECO:0000256" key="5">
    <source>
        <dbReference type="ARBA" id="ARBA00023136"/>
    </source>
</evidence>
<protein>
    <submittedName>
        <fullName evidence="8">MFS transporter</fullName>
    </submittedName>
</protein>
<feature type="domain" description="Major facilitator superfamily (MFS) profile" evidence="7">
    <location>
        <begin position="4"/>
        <end position="379"/>
    </location>
</feature>
<evidence type="ECO:0000256" key="1">
    <source>
        <dbReference type="ARBA" id="ARBA00004651"/>
    </source>
</evidence>
<dbReference type="InterPro" id="IPR020846">
    <property type="entry name" value="MFS_dom"/>
</dbReference>
<evidence type="ECO:0000313" key="9">
    <source>
        <dbReference type="Proteomes" id="UP000829194"/>
    </source>
</evidence>
<dbReference type="CDD" id="cd17324">
    <property type="entry name" value="MFS_NepI_like"/>
    <property type="match status" value="1"/>
</dbReference>
<dbReference type="PANTHER" id="PTHR43124:SF10">
    <property type="entry name" value="PURINE EFFLUX PUMP PBUE"/>
    <property type="match status" value="1"/>
</dbReference>
<name>A0ABY3XG91_9GAMM</name>
<evidence type="ECO:0000256" key="2">
    <source>
        <dbReference type="ARBA" id="ARBA00022475"/>
    </source>
</evidence>
<accession>A0ABY3XG91</accession>
<keyword evidence="2" id="KW-1003">Cell membrane</keyword>
<feature type="transmembrane region" description="Helical" evidence="6">
    <location>
        <begin position="321"/>
        <end position="343"/>
    </location>
</feature>
<dbReference type="Proteomes" id="UP000829194">
    <property type="component" value="Chromosome"/>
</dbReference>
<evidence type="ECO:0000256" key="6">
    <source>
        <dbReference type="SAM" id="Phobius"/>
    </source>
</evidence>
<proteinExistence type="predicted"/>
<feature type="transmembrane region" description="Helical" evidence="6">
    <location>
        <begin position="230"/>
        <end position="252"/>
    </location>
</feature>
<dbReference type="RefSeq" id="WP_057941868.1">
    <property type="nucleotide sequence ID" value="NZ_CP011131.1"/>
</dbReference>
<feature type="transmembrane region" description="Helical" evidence="6">
    <location>
        <begin position="355"/>
        <end position="374"/>
    </location>
</feature>
<gene>
    <name evidence="8" type="ORF">MOV92_05190</name>
</gene>
<organism evidence="8 9">
    <name type="scientific">Lysobacter gummosus</name>
    <dbReference type="NCBI Taxonomy" id="262324"/>
    <lineage>
        <taxon>Bacteria</taxon>
        <taxon>Pseudomonadati</taxon>
        <taxon>Pseudomonadota</taxon>
        <taxon>Gammaproteobacteria</taxon>
        <taxon>Lysobacterales</taxon>
        <taxon>Lysobacteraceae</taxon>
        <taxon>Lysobacter</taxon>
    </lineage>
</organism>
<dbReference type="SUPFAM" id="SSF103473">
    <property type="entry name" value="MFS general substrate transporter"/>
    <property type="match status" value="1"/>
</dbReference>
<keyword evidence="4 6" id="KW-1133">Transmembrane helix</keyword>
<evidence type="ECO:0000259" key="7">
    <source>
        <dbReference type="PROSITE" id="PS50850"/>
    </source>
</evidence>
<dbReference type="Pfam" id="PF07690">
    <property type="entry name" value="MFS_1"/>
    <property type="match status" value="1"/>
</dbReference>
<evidence type="ECO:0000313" key="8">
    <source>
        <dbReference type="EMBL" id="UNP30659.1"/>
    </source>
</evidence>
<dbReference type="InterPro" id="IPR036259">
    <property type="entry name" value="MFS_trans_sf"/>
</dbReference>
<keyword evidence="3 6" id="KW-0812">Transmembrane</keyword>
<feature type="transmembrane region" description="Helical" evidence="6">
    <location>
        <begin position="70"/>
        <end position="89"/>
    </location>
</feature>
<evidence type="ECO:0000256" key="3">
    <source>
        <dbReference type="ARBA" id="ARBA00022692"/>
    </source>
</evidence>
<reference evidence="8 9" key="1">
    <citation type="submission" date="2022-03" db="EMBL/GenBank/DDBJ databases">
        <title>Complete genome sequence of Lysobacter capsici VKM B-2533 and Lysobacter gummosus 10.1.1, promising sources of lytic agents.</title>
        <authorList>
            <person name="Tarlachkov S.V."/>
            <person name="Kudryakova I.V."/>
            <person name="Afoshin A.S."/>
            <person name="Leontyevskaya E.A."/>
            <person name="Leontyevskaya N.V."/>
        </authorList>
    </citation>
    <scope>NUCLEOTIDE SEQUENCE [LARGE SCALE GENOMIC DNA]</scope>
    <source>
        <strain evidence="8 9">10.1.1</strain>
    </source>
</reference>
<feature type="transmembrane region" description="Helical" evidence="6">
    <location>
        <begin position="129"/>
        <end position="150"/>
    </location>
</feature>
<feature type="transmembrane region" description="Helical" evidence="6">
    <location>
        <begin position="95"/>
        <end position="117"/>
    </location>
</feature>
<keyword evidence="9" id="KW-1185">Reference proteome</keyword>
<dbReference type="InterPro" id="IPR011701">
    <property type="entry name" value="MFS"/>
</dbReference>
<comment type="subcellular location">
    <subcellularLocation>
        <location evidence="1">Cell membrane</location>
        <topology evidence="1">Multi-pass membrane protein</topology>
    </subcellularLocation>
</comment>
<dbReference type="InterPro" id="IPR050189">
    <property type="entry name" value="MFS_Efflux_Transporters"/>
</dbReference>
<feature type="transmembrane region" description="Helical" evidence="6">
    <location>
        <begin position="156"/>
        <end position="181"/>
    </location>
</feature>
<dbReference type="Gene3D" id="1.20.1250.20">
    <property type="entry name" value="MFS general substrate transporter like domains"/>
    <property type="match status" value="1"/>
</dbReference>
<dbReference type="PANTHER" id="PTHR43124">
    <property type="entry name" value="PURINE EFFLUX PUMP PBUE"/>
    <property type="match status" value="1"/>
</dbReference>
<dbReference type="EMBL" id="CP093547">
    <property type="protein sequence ID" value="UNP30659.1"/>
    <property type="molecule type" value="Genomic_DNA"/>
</dbReference>
<feature type="transmembrane region" description="Helical" evidence="6">
    <location>
        <begin position="264"/>
        <end position="283"/>
    </location>
</feature>
<feature type="transmembrane region" description="Helical" evidence="6">
    <location>
        <begin position="202"/>
        <end position="224"/>
    </location>
</feature>